<accession>A0A371H5I3</accession>
<comment type="caution">
    <text evidence="1">The sequence shown here is derived from an EMBL/GenBank/DDBJ whole genome shotgun (WGS) entry which is preliminary data.</text>
</comment>
<protein>
    <recommendedName>
        <fullName evidence="3">Integrase catalytic domain-containing protein</fullName>
    </recommendedName>
</protein>
<gene>
    <name evidence="1" type="ORF">CR513_19104</name>
</gene>
<dbReference type="InterPro" id="IPR036397">
    <property type="entry name" value="RNaseH_sf"/>
</dbReference>
<dbReference type="AlphaFoldDB" id="A0A371H5I3"/>
<name>A0A371H5I3_MUCPR</name>
<sequence length="214" mass="25010">MSSLLEKYGVVHKIATPYHPQTNDQAEVFNKEIKKFLLKMVIPTYQTPLGMSPYQIVFRKACHLLAEIEHKAYWAVKKCNITYDQARKKRTLQLQELEELCLKAYENSRIYKQKVKQFHDNQILKKEFTVGQKVLLFHSRLKLIANKLRSRRDKPFVIINVFSYGALEVQDETNNKTFQVNGHQIKHFYEGLTPIVGEVENISLLESAKPDDTL</sequence>
<evidence type="ECO:0000313" key="1">
    <source>
        <dbReference type="EMBL" id="RDX98040.1"/>
    </source>
</evidence>
<keyword evidence="2" id="KW-1185">Reference proteome</keyword>
<dbReference type="InterPro" id="IPR052160">
    <property type="entry name" value="Gypsy_RT_Integrase-like"/>
</dbReference>
<feature type="non-terminal residue" evidence="1">
    <location>
        <position position="1"/>
    </location>
</feature>
<evidence type="ECO:0000313" key="2">
    <source>
        <dbReference type="Proteomes" id="UP000257109"/>
    </source>
</evidence>
<dbReference type="GO" id="GO:0003676">
    <property type="term" value="F:nucleic acid binding"/>
    <property type="evidence" value="ECO:0007669"/>
    <property type="project" value="InterPro"/>
</dbReference>
<dbReference type="PANTHER" id="PTHR47266">
    <property type="entry name" value="ENDONUCLEASE-RELATED"/>
    <property type="match status" value="1"/>
</dbReference>
<evidence type="ECO:0008006" key="3">
    <source>
        <dbReference type="Google" id="ProtNLM"/>
    </source>
</evidence>
<dbReference type="InterPro" id="IPR012337">
    <property type="entry name" value="RNaseH-like_sf"/>
</dbReference>
<dbReference type="Gene3D" id="3.30.420.10">
    <property type="entry name" value="Ribonuclease H-like superfamily/Ribonuclease H"/>
    <property type="match status" value="1"/>
</dbReference>
<reference evidence="1" key="1">
    <citation type="submission" date="2018-05" db="EMBL/GenBank/DDBJ databases">
        <title>Draft genome of Mucuna pruriens seed.</title>
        <authorList>
            <person name="Nnadi N.E."/>
            <person name="Vos R."/>
            <person name="Hasami M.H."/>
            <person name="Devisetty U.K."/>
            <person name="Aguiy J.C."/>
        </authorList>
    </citation>
    <scope>NUCLEOTIDE SEQUENCE [LARGE SCALE GENOMIC DNA]</scope>
    <source>
        <strain evidence="1">JCA_2017</strain>
    </source>
</reference>
<organism evidence="1 2">
    <name type="scientific">Mucuna pruriens</name>
    <name type="common">Velvet bean</name>
    <name type="synonym">Dolichos pruriens</name>
    <dbReference type="NCBI Taxonomy" id="157652"/>
    <lineage>
        <taxon>Eukaryota</taxon>
        <taxon>Viridiplantae</taxon>
        <taxon>Streptophyta</taxon>
        <taxon>Embryophyta</taxon>
        <taxon>Tracheophyta</taxon>
        <taxon>Spermatophyta</taxon>
        <taxon>Magnoliopsida</taxon>
        <taxon>eudicotyledons</taxon>
        <taxon>Gunneridae</taxon>
        <taxon>Pentapetalae</taxon>
        <taxon>rosids</taxon>
        <taxon>fabids</taxon>
        <taxon>Fabales</taxon>
        <taxon>Fabaceae</taxon>
        <taxon>Papilionoideae</taxon>
        <taxon>50 kb inversion clade</taxon>
        <taxon>NPAAA clade</taxon>
        <taxon>indigoferoid/millettioid clade</taxon>
        <taxon>Phaseoleae</taxon>
        <taxon>Mucuna</taxon>
    </lineage>
</organism>
<dbReference type="Proteomes" id="UP000257109">
    <property type="component" value="Unassembled WGS sequence"/>
</dbReference>
<proteinExistence type="predicted"/>
<dbReference type="SUPFAM" id="SSF53098">
    <property type="entry name" value="Ribonuclease H-like"/>
    <property type="match status" value="1"/>
</dbReference>
<dbReference type="EMBL" id="QJKJ01003521">
    <property type="protein sequence ID" value="RDX98040.1"/>
    <property type="molecule type" value="Genomic_DNA"/>
</dbReference>